<dbReference type="Proteomes" id="UP001054945">
    <property type="component" value="Unassembled WGS sequence"/>
</dbReference>
<evidence type="ECO:0000313" key="1">
    <source>
        <dbReference type="EMBL" id="GIY68020.1"/>
    </source>
</evidence>
<gene>
    <name evidence="1" type="ORF">CEXT_116411</name>
</gene>
<protein>
    <submittedName>
        <fullName evidence="1">Uncharacterized protein</fullName>
    </submittedName>
</protein>
<keyword evidence="2" id="KW-1185">Reference proteome</keyword>
<accession>A0AAV4VCM0</accession>
<reference evidence="1 2" key="1">
    <citation type="submission" date="2021-06" db="EMBL/GenBank/DDBJ databases">
        <title>Caerostris extrusa draft genome.</title>
        <authorList>
            <person name="Kono N."/>
            <person name="Arakawa K."/>
        </authorList>
    </citation>
    <scope>NUCLEOTIDE SEQUENCE [LARGE SCALE GENOMIC DNA]</scope>
</reference>
<name>A0AAV4VCM0_CAEEX</name>
<evidence type="ECO:0000313" key="2">
    <source>
        <dbReference type="Proteomes" id="UP001054945"/>
    </source>
</evidence>
<organism evidence="1 2">
    <name type="scientific">Caerostris extrusa</name>
    <name type="common">Bark spider</name>
    <name type="synonym">Caerostris bankana</name>
    <dbReference type="NCBI Taxonomy" id="172846"/>
    <lineage>
        <taxon>Eukaryota</taxon>
        <taxon>Metazoa</taxon>
        <taxon>Ecdysozoa</taxon>
        <taxon>Arthropoda</taxon>
        <taxon>Chelicerata</taxon>
        <taxon>Arachnida</taxon>
        <taxon>Araneae</taxon>
        <taxon>Araneomorphae</taxon>
        <taxon>Entelegynae</taxon>
        <taxon>Araneoidea</taxon>
        <taxon>Araneidae</taxon>
        <taxon>Caerostris</taxon>
    </lineage>
</organism>
<sequence>MGIPGNSCRKSLETASPAVYGEGLFIELLLGQYKVGDEYKVEENTNYKAILNNCVIYAQKRKSQDDNVYQRMHRYFAGDI</sequence>
<dbReference type="EMBL" id="BPLR01014313">
    <property type="protein sequence ID" value="GIY68020.1"/>
    <property type="molecule type" value="Genomic_DNA"/>
</dbReference>
<proteinExistence type="predicted"/>
<comment type="caution">
    <text evidence="1">The sequence shown here is derived from an EMBL/GenBank/DDBJ whole genome shotgun (WGS) entry which is preliminary data.</text>
</comment>
<dbReference type="AlphaFoldDB" id="A0AAV4VCM0"/>